<dbReference type="InterPro" id="IPR011037">
    <property type="entry name" value="Pyrv_Knase-like_insert_dom_sf"/>
</dbReference>
<evidence type="ECO:0000313" key="19">
    <source>
        <dbReference type="Proteomes" id="UP001519307"/>
    </source>
</evidence>
<feature type="domain" description="Pyruvate kinase C-terminal" evidence="17">
    <location>
        <begin position="356"/>
        <end position="468"/>
    </location>
</feature>
<evidence type="ECO:0000256" key="1">
    <source>
        <dbReference type="ARBA" id="ARBA00001958"/>
    </source>
</evidence>
<dbReference type="PANTHER" id="PTHR11817">
    <property type="entry name" value="PYRUVATE KINASE"/>
    <property type="match status" value="1"/>
</dbReference>
<organism evidence="18 19">
    <name type="scientific">Clostridium algifaecis</name>
    <dbReference type="NCBI Taxonomy" id="1472040"/>
    <lineage>
        <taxon>Bacteria</taxon>
        <taxon>Bacillati</taxon>
        <taxon>Bacillota</taxon>
        <taxon>Clostridia</taxon>
        <taxon>Eubacteriales</taxon>
        <taxon>Clostridiaceae</taxon>
        <taxon>Clostridium</taxon>
    </lineage>
</organism>
<gene>
    <name evidence="18" type="ORF">J2Z42_002181</name>
</gene>
<keyword evidence="12 15" id="KW-0324">Glycolysis</keyword>
<protein>
    <recommendedName>
        <fullName evidence="5 14">Pyruvate kinase</fullName>
        <ecNumber evidence="4 14">2.7.1.40</ecNumber>
    </recommendedName>
</protein>
<dbReference type="InterPro" id="IPR036918">
    <property type="entry name" value="Pyrv_Knase_C_sf"/>
</dbReference>
<keyword evidence="19" id="KW-1185">Reference proteome</keyword>
<keyword evidence="11 15" id="KW-0460">Magnesium</keyword>
<evidence type="ECO:0000256" key="10">
    <source>
        <dbReference type="ARBA" id="ARBA00022840"/>
    </source>
</evidence>
<evidence type="ECO:0000256" key="9">
    <source>
        <dbReference type="ARBA" id="ARBA00022777"/>
    </source>
</evidence>
<dbReference type="InterPro" id="IPR015793">
    <property type="entry name" value="Pyrv_Knase_brl"/>
</dbReference>
<dbReference type="SUPFAM" id="SSF50800">
    <property type="entry name" value="PK beta-barrel domain-like"/>
    <property type="match status" value="1"/>
</dbReference>
<comment type="caution">
    <text evidence="18">The sequence shown here is derived from an EMBL/GenBank/DDBJ whole genome shotgun (WGS) entry which is preliminary data.</text>
</comment>
<accession>A0ABS4KTT8</accession>
<keyword evidence="9 15" id="KW-0418">Kinase</keyword>
<dbReference type="InterPro" id="IPR015806">
    <property type="entry name" value="Pyrv_Knase_insert_dom_sf"/>
</dbReference>
<dbReference type="EMBL" id="JAGGLM010000015">
    <property type="protein sequence ID" value="MBP2033478.1"/>
    <property type="molecule type" value="Genomic_DNA"/>
</dbReference>
<evidence type="ECO:0000256" key="4">
    <source>
        <dbReference type="ARBA" id="ARBA00012142"/>
    </source>
</evidence>
<evidence type="ECO:0000256" key="7">
    <source>
        <dbReference type="ARBA" id="ARBA00022723"/>
    </source>
</evidence>
<reference evidence="18 19" key="1">
    <citation type="submission" date="2021-03" db="EMBL/GenBank/DDBJ databases">
        <title>Genomic Encyclopedia of Type Strains, Phase IV (KMG-IV): sequencing the most valuable type-strain genomes for metagenomic binning, comparative biology and taxonomic classification.</title>
        <authorList>
            <person name="Goeker M."/>
        </authorList>
    </citation>
    <scope>NUCLEOTIDE SEQUENCE [LARGE SCALE GENOMIC DNA]</scope>
    <source>
        <strain evidence="18 19">DSM 28783</strain>
    </source>
</reference>
<dbReference type="EC" id="2.7.1.40" evidence="4 14"/>
<dbReference type="Pfam" id="PF00224">
    <property type="entry name" value="PK"/>
    <property type="match status" value="1"/>
</dbReference>
<evidence type="ECO:0000259" key="17">
    <source>
        <dbReference type="Pfam" id="PF02887"/>
    </source>
</evidence>
<evidence type="ECO:0000256" key="3">
    <source>
        <dbReference type="ARBA" id="ARBA00008663"/>
    </source>
</evidence>
<comment type="cofactor">
    <cofactor evidence="1">
        <name>K(+)</name>
        <dbReference type="ChEBI" id="CHEBI:29103"/>
    </cofactor>
</comment>
<evidence type="ECO:0000313" key="18">
    <source>
        <dbReference type="EMBL" id="MBP2033478.1"/>
    </source>
</evidence>
<dbReference type="GO" id="GO:0016301">
    <property type="term" value="F:kinase activity"/>
    <property type="evidence" value="ECO:0007669"/>
    <property type="project" value="UniProtKB-KW"/>
</dbReference>
<evidence type="ECO:0000256" key="2">
    <source>
        <dbReference type="ARBA" id="ARBA00004997"/>
    </source>
</evidence>
<dbReference type="NCBIfam" id="NF004491">
    <property type="entry name" value="PRK05826.1"/>
    <property type="match status" value="1"/>
</dbReference>
<comment type="catalytic activity">
    <reaction evidence="15">
        <text>pyruvate + ATP = phosphoenolpyruvate + ADP + H(+)</text>
        <dbReference type="Rhea" id="RHEA:18157"/>
        <dbReference type="ChEBI" id="CHEBI:15361"/>
        <dbReference type="ChEBI" id="CHEBI:15378"/>
        <dbReference type="ChEBI" id="CHEBI:30616"/>
        <dbReference type="ChEBI" id="CHEBI:58702"/>
        <dbReference type="ChEBI" id="CHEBI:456216"/>
        <dbReference type="EC" id="2.7.1.40"/>
    </reaction>
</comment>
<dbReference type="Gene3D" id="2.40.33.10">
    <property type="entry name" value="PK beta-barrel domain-like"/>
    <property type="match status" value="1"/>
</dbReference>
<dbReference type="Pfam" id="PF02887">
    <property type="entry name" value="PK_C"/>
    <property type="match status" value="1"/>
</dbReference>
<evidence type="ECO:0000256" key="5">
    <source>
        <dbReference type="ARBA" id="ARBA00018587"/>
    </source>
</evidence>
<dbReference type="SUPFAM" id="SSF52935">
    <property type="entry name" value="PK C-terminal domain-like"/>
    <property type="match status" value="1"/>
</dbReference>
<dbReference type="Gene3D" id="3.20.20.60">
    <property type="entry name" value="Phosphoenolpyruvate-binding domains"/>
    <property type="match status" value="1"/>
</dbReference>
<evidence type="ECO:0000256" key="14">
    <source>
        <dbReference type="NCBIfam" id="TIGR01064"/>
    </source>
</evidence>
<comment type="pathway">
    <text evidence="2 15">Carbohydrate degradation; glycolysis; pyruvate from D-glyceraldehyde 3-phosphate: step 5/5.</text>
</comment>
<dbReference type="InterPro" id="IPR040442">
    <property type="entry name" value="Pyrv_kinase-like_dom_sf"/>
</dbReference>
<name>A0ABS4KTT8_9CLOT</name>
<evidence type="ECO:0000259" key="16">
    <source>
        <dbReference type="Pfam" id="PF00224"/>
    </source>
</evidence>
<evidence type="ECO:0000256" key="11">
    <source>
        <dbReference type="ARBA" id="ARBA00022842"/>
    </source>
</evidence>
<dbReference type="InterPro" id="IPR015813">
    <property type="entry name" value="Pyrv/PenolPyrv_kinase-like_dom"/>
</dbReference>
<dbReference type="SUPFAM" id="SSF51621">
    <property type="entry name" value="Phosphoenolpyruvate/pyruvate domain"/>
    <property type="match status" value="1"/>
</dbReference>
<keyword evidence="6 15" id="KW-0808">Transferase</keyword>
<keyword evidence="13 18" id="KW-0670">Pyruvate</keyword>
<evidence type="ECO:0000256" key="12">
    <source>
        <dbReference type="ARBA" id="ARBA00023152"/>
    </source>
</evidence>
<dbReference type="RefSeq" id="WP_209702650.1">
    <property type="nucleotide sequence ID" value="NZ_JAGGLM010000015.1"/>
</dbReference>
<proteinExistence type="inferred from homology"/>
<dbReference type="GO" id="GO:0004743">
    <property type="term" value="F:pyruvate kinase activity"/>
    <property type="evidence" value="ECO:0007669"/>
    <property type="project" value="UniProtKB-EC"/>
</dbReference>
<evidence type="ECO:0000256" key="6">
    <source>
        <dbReference type="ARBA" id="ARBA00022679"/>
    </source>
</evidence>
<feature type="domain" description="Pyruvate kinase barrel" evidence="16">
    <location>
        <begin position="1"/>
        <end position="322"/>
    </location>
</feature>
<dbReference type="InterPro" id="IPR001697">
    <property type="entry name" value="Pyr_Knase"/>
</dbReference>
<evidence type="ECO:0000256" key="15">
    <source>
        <dbReference type="RuleBase" id="RU000504"/>
    </source>
</evidence>
<keyword evidence="8" id="KW-0547">Nucleotide-binding</keyword>
<dbReference type="NCBIfam" id="NF004978">
    <property type="entry name" value="PRK06354.1"/>
    <property type="match status" value="1"/>
</dbReference>
<dbReference type="InterPro" id="IPR015795">
    <property type="entry name" value="Pyrv_Knase_C"/>
</dbReference>
<dbReference type="NCBIfam" id="TIGR01064">
    <property type="entry name" value="pyruv_kin"/>
    <property type="match status" value="1"/>
</dbReference>
<evidence type="ECO:0000256" key="13">
    <source>
        <dbReference type="ARBA" id="ARBA00023317"/>
    </source>
</evidence>
<sequence>MQKTKMIFTVGPASETEEVISKLIEAGMSASRHNFSHGDYEEHKERMDLVKKLRKKYNKPIAIILDTKGPEIRTGDFKTKVELQEGKKFTVYCGEEILGDETKCSITYKGLCKDVKPGDEILIDDGLVGMEVESVDGNKINCVVKNTGSVSSHKGVNVPGVSVNLPATTKKDEEDLKFGCEQGVDIITASFIRKASDVNTIREVLKKNGGEDIQIFSKVESQEGVENIDEIIEASDGIMVARGDMGVEIPIEKVPLIQKEIISKCNKAGKPVITATQMLDSMIRNPRPTRAEASDIANAIFDGTDAIMLSGESANGKYPVEAAQTMAKIAQAAEAEINYEELLQRKRESHFKDVPNAISFAVCSTASELDAAVIITATQSGSTANKVSKYRPACPVIAVTPNEKVTRRLALNWGVFPLLTDRFDSTDELIEKSVEASLKAEYVKKGDLAVIAAGVPVSCSGTTNMIKVNLIK</sequence>
<evidence type="ECO:0000256" key="8">
    <source>
        <dbReference type="ARBA" id="ARBA00022741"/>
    </source>
</evidence>
<dbReference type="Proteomes" id="UP001519307">
    <property type="component" value="Unassembled WGS sequence"/>
</dbReference>
<dbReference type="Gene3D" id="3.40.1380.20">
    <property type="entry name" value="Pyruvate kinase, C-terminal domain"/>
    <property type="match status" value="1"/>
</dbReference>
<keyword evidence="7" id="KW-0479">Metal-binding</keyword>
<dbReference type="PRINTS" id="PR01050">
    <property type="entry name" value="PYRUVTKNASE"/>
</dbReference>
<keyword evidence="10" id="KW-0067">ATP-binding</keyword>
<comment type="similarity">
    <text evidence="3 15">Belongs to the pyruvate kinase family.</text>
</comment>